<accession>A0A7M1RZR0</accession>
<dbReference type="InterPro" id="IPR054500">
    <property type="entry name" value="Phage_fiber_rpt"/>
</dbReference>
<dbReference type="Pfam" id="PF22337">
    <property type="entry name" value="Phage_fiber_rpt"/>
    <property type="match status" value="1"/>
</dbReference>
<dbReference type="Pfam" id="PF00728">
    <property type="entry name" value="Glyco_hydro_20"/>
    <property type="match status" value="1"/>
</dbReference>
<dbReference type="EC" id="3.2.1.52" evidence="3"/>
<evidence type="ECO:0000256" key="5">
    <source>
        <dbReference type="SAM" id="Coils"/>
    </source>
</evidence>
<organism evidence="7 8">
    <name type="scientific">uncultured phage cr271_1</name>
    <dbReference type="NCBI Taxonomy" id="2772078"/>
    <lineage>
        <taxon>Viruses</taxon>
        <taxon>Duplodnaviria</taxon>
        <taxon>Heunggongvirae</taxon>
        <taxon>Uroviricota</taxon>
        <taxon>Caudoviricetes</taxon>
        <taxon>Crassvirales</taxon>
        <taxon>Intestiviridae</taxon>
        <taxon>Obtuvirinae</taxon>
        <taxon>Hacihdavirus</taxon>
        <taxon>Hacihdavirus animalis</taxon>
    </lineage>
</organism>
<keyword evidence="5" id="KW-0175">Coiled coil</keyword>
<dbReference type="Proteomes" id="UP000593898">
    <property type="component" value="Segment"/>
</dbReference>
<feature type="coiled-coil region" evidence="5">
    <location>
        <begin position="149"/>
        <end position="176"/>
    </location>
</feature>
<dbReference type="GeneID" id="65130464"/>
<dbReference type="InterPro" id="IPR017853">
    <property type="entry name" value="GH"/>
</dbReference>
<feature type="domain" description="Glycoside hydrolase family 20 catalytic" evidence="6">
    <location>
        <begin position="488"/>
        <end position="767"/>
    </location>
</feature>
<evidence type="ECO:0000313" key="8">
    <source>
        <dbReference type="Proteomes" id="UP000593898"/>
    </source>
</evidence>
<evidence type="ECO:0000256" key="1">
    <source>
        <dbReference type="ARBA" id="ARBA00001231"/>
    </source>
</evidence>
<reference evidence="7 8" key="1">
    <citation type="submission" date="2020-07" db="EMBL/GenBank/DDBJ databases">
        <title>Taxonomic proposal: Crassvirales, a new order of highly abundant and diverse bacterial viruses.</title>
        <authorList>
            <person name="Shkoporov A.N."/>
            <person name="Stockdale S.R."/>
            <person name="Guerin E."/>
            <person name="Ross R.P."/>
            <person name="Hill C."/>
        </authorList>
    </citation>
    <scope>NUCLEOTIDE SEQUENCE [LARGE SCALE GENOMIC DNA]</scope>
</reference>
<dbReference type="Gene3D" id="3.20.20.80">
    <property type="entry name" value="Glycosidases"/>
    <property type="match status" value="1"/>
</dbReference>
<keyword evidence="8" id="KW-1185">Reference proteome</keyword>
<evidence type="ECO:0000259" key="6">
    <source>
        <dbReference type="Pfam" id="PF00728"/>
    </source>
</evidence>
<dbReference type="InterPro" id="IPR015883">
    <property type="entry name" value="Glyco_hydro_20_cat"/>
</dbReference>
<name>A0A7M1RZR0_9CAUD</name>
<dbReference type="GO" id="GO:0016020">
    <property type="term" value="C:membrane"/>
    <property type="evidence" value="ECO:0007669"/>
    <property type="project" value="TreeGrafter"/>
</dbReference>
<keyword evidence="4" id="KW-0378">Hydrolase</keyword>
<dbReference type="RefSeq" id="YP_010112006.1">
    <property type="nucleotide sequence ID" value="NC_055887.1"/>
</dbReference>
<dbReference type="PANTHER" id="PTHR22600">
    <property type="entry name" value="BETA-HEXOSAMINIDASE"/>
    <property type="match status" value="1"/>
</dbReference>
<comment type="similarity">
    <text evidence="2">Belongs to the glycosyl hydrolase 20 family.</text>
</comment>
<dbReference type="GO" id="GO:0005975">
    <property type="term" value="P:carbohydrate metabolic process"/>
    <property type="evidence" value="ECO:0007669"/>
    <property type="project" value="InterPro"/>
</dbReference>
<sequence length="797" mass="89279">MAKIPIILEAGRADGKLATSNAIFDENKGMFQSELNDIQDTLNSDNPNKPLSAKQGKVLKELLNSKVIEIGAVPIDTEPTEGNTTHIVNSDGLAKEFNKCNTTIIDTNRIKDGAVTSEKIATSAFDDTLSVSGKIAPSDVVGEKITELESDTNTKITELRRDLGEVEEEIYEYLEQPLVKDGTLEQMLIFKNTGVIGQASNASYKLDYYPVKAGDKIIYNIRESLSVSFAVLAFSQEVPAALVKTTVLEVGTNAMNEYSNSIVIAHDGYLIHCNRQVESVSINKVTINKSNSIVKEMKEDIVKLEDDMFGIEGAVYIKKLEEVLPTNNWKTLDSPIPAGIITNITFNGGTFDNLFVRDTQSQTITITPDKLPYVAKYDIVSIYGLVGKWCIYRDKENVPTRLDSVEKDTVVLKDVSGNYETDANLIYHIKDAKSKTLFAISNKGEVVIPKFDSYTKHSIEDVVKETIDKQGINSKFIKMVNYYIPGMTINMIKEIIDTMSSVNLNVFQFPLHNVILDDMTFNANGRVYDFSNIEMDTPITQNQFEELVNYARDRGVEILCDSIRVLTHANRLLDLFPELRYGNSRYDLNFSNKDAINVALAYVEKYASFASSIGCRYFHLDGDEFGIVPSNNRPYPEGYKYLHDRGEYDYMYLINKLSFMLKKYNMTSLIWNDPVCVNGVNYPRLSDNIIIDYWENGNGMGGNPIGPKIIEDNGYKMINSKQELYWTYAEGGPKTTLDVIANYNPYKMAGGLICKNVVGCKMNVWGDGATASDARYILDTTLPLVKAYGNRLLNLNL</sequence>
<dbReference type="GO" id="GO:0004563">
    <property type="term" value="F:beta-N-acetylhexosaminidase activity"/>
    <property type="evidence" value="ECO:0007669"/>
    <property type="project" value="UniProtKB-EC"/>
</dbReference>
<evidence type="ECO:0000256" key="2">
    <source>
        <dbReference type="ARBA" id="ARBA00006285"/>
    </source>
</evidence>
<dbReference type="PANTHER" id="PTHR22600:SF57">
    <property type="entry name" value="BETA-N-ACETYLHEXOSAMINIDASE"/>
    <property type="match status" value="1"/>
</dbReference>
<protein>
    <recommendedName>
        <fullName evidence="3">beta-N-acetylhexosaminidase</fullName>
        <ecNumber evidence="3">3.2.1.52</ecNumber>
    </recommendedName>
</protein>
<evidence type="ECO:0000256" key="4">
    <source>
        <dbReference type="ARBA" id="ARBA00022801"/>
    </source>
</evidence>
<evidence type="ECO:0000256" key="3">
    <source>
        <dbReference type="ARBA" id="ARBA00012663"/>
    </source>
</evidence>
<proteinExistence type="inferred from homology"/>
<comment type="catalytic activity">
    <reaction evidence="1">
        <text>Hydrolysis of terminal non-reducing N-acetyl-D-hexosamine residues in N-acetyl-beta-D-hexosaminides.</text>
        <dbReference type="EC" id="3.2.1.52"/>
    </reaction>
</comment>
<dbReference type="KEGG" id="vg:65130464"/>
<dbReference type="GO" id="GO:0030203">
    <property type="term" value="P:glycosaminoglycan metabolic process"/>
    <property type="evidence" value="ECO:0007669"/>
    <property type="project" value="TreeGrafter"/>
</dbReference>
<evidence type="ECO:0000313" key="7">
    <source>
        <dbReference type="EMBL" id="QOR59848.1"/>
    </source>
</evidence>
<dbReference type="SUPFAM" id="SSF51445">
    <property type="entry name" value="(Trans)glycosidases"/>
    <property type="match status" value="1"/>
</dbReference>
<dbReference type="EMBL" id="MT774394">
    <property type="protein sequence ID" value="QOR59848.1"/>
    <property type="molecule type" value="Genomic_DNA"/>
</dbReference>
<dbReference type="InterPro" id="IPR025705">
    <property type="entry name" value="Beta_hexosaminidase_sua/sub"/>
</dbReference>